<protein>
    <submittedName>
        <fullName evidence="1">Uncharacterized protein</fullName>
    </submittedName>
</protein>
<dbReference type="EMBL" id="UYYB01031529">
    <property type="protein sequence ID" value="VDM73603.1"/>
    <property type="molecule type" value="Genomic_DNA"/>
</dbReference>
<name>A0A3P7J009_STRVU</name>
<keyword evidence="2" id="KW-1185">Reference proteome</keyword>
<reference evidence="1 2" key="1">
    <citation type="submission" date="2018-11" db="EMBL/GenBank/DDBJ databases">
        <authorList>
            <consortium name="Pathogen Informatics"/>
        </authorList>
    </citation>
    <scope>NUCLEOTIDE SEQUENCE [LARGE SCALE GENOMIC DNA]</scope>
</reference>
<evidence type="ECO:0000313" key="2">
    <source>
        <dbReference type="Proteomes" id="UP000270094"/>
    </source>
</evidence>
<evidence type="ECO:0000313" key="1">
    <source>
        <dbReference type="EMBL" id="VDM73603.1"/>
    </source>
</evidence>
<dbReference type="OrthoDB" id="10474747at2759"/>
<dbReference type="Proteomes" id="UP000270094">
    <property type="component" value="Unassembled WGS sequence"/>
</dbReference>
<accession>A0A3P7J009</accession>
<dbReference type="AlphaFoldDB" id="A0A3P7J009"/>
<proteinExistence type="predicted"/>
<sequence length="92" mass="10344">MELTNAKRLETILAKAANRYEIEPNLNNLMSDSDYCAFQVSTLSTESPPKPLPEACTDMNLNFDTPGFVRLPWSTANISNGFHQCVDSDQRF</sequence>
<organism evidence="1 2">
    <name type="scientific">Strongylus vulgaris</name>
    <name type="common">Blood worm</name>
    <dbReference type="NCBI Taxonomy" id="40348"/>
    <lineage>
        <taxon>Eukaryota</taxon>
        <taxon>Metazoa</taxon>
        <taxon>Ecdysozoa</taxon>
        <taxon>Nematoda</taxon>
        <taxon>Chromadorea</taxon>
        <taxon>Rhabditida</taxon>
        <taxon>Rhabditina</taxon>
        <taxon>Rhabditomorpha</taxon>
        <taxon>Strongyloidea</taxon>
        <taxon>Strongylidae</taxon>
        <taxon>Strongylus</taxon>
    </lineage>
</organism>
<gene>
    <name evidence="1" type="ORF">SVUK_LOCUS8601</name>
</gene>